<evidence type="ECO:0000256" key="6">
    <source>
        <dbReference type="ARBA" id="ARBA00022840"/>
    </source>
</evidence>
<keyword evidence="6" id="KW-0067">ATP-binding</keyword>
<dbReference type="CDD" id="cd05387">
    <property type="entry name" value="BY-kinase"/>
    <property type="match status" value="1"/>
</dbReference>
<dbReference type="GO" id="GO:0005886">
    <property type="term" value="C:plasma membrane"/>
    <property type="evidence" value="ECO:0007669"/>
    <property type="project" value="TreeGrafter"/>
</dbReference>
<dbReference type="PANTHER" id="PTHR32309:SF13">
    <property type="entry name" value="FERRIC ENTEROBACTIN TRANSPORT PROTEIN FEPE"/>
    <property type="match status" value="1"/>
</dbReference>
<dbReference type="Pfam" id="PF13614">
    <property type="entry name" value="AAA_31"/>
    <property type="match status" value="1"/>
</dbReference>
<gene>
    <name evidence="11" type="ORF">FNW17_15955</name>
</gene>
<evidence type="ECO:0000256" key="3">
    <source>
        <dbReference type="ARBA" id="ARBA00022679"/>
    </source>
</evidence>
<name>A0A553C653_9FLAO</name>
<protein>
    <recommendedName>
        <fullName evidence="2">non-specific protein-tyrosine kinase</fullName>
        <ecNumber evidence="2">2.7.10.2</ecNumber>
    </recommendedName>
</protein>
<dbReference type="RefSeq" id="WP_144072181.1">
    <property type="nucleotide sequence ID" value="NZ_VJZR01000029.1"/>
</dbReference>
<dbReference type="InterPro" id="IPR027417">
    <property type="entry name" value="P-loop_NTPase"/>
</dbReference>
<evidence type="ECO:0000256" key="2">
    <source>
        <dbReference type="ARBA" id="ARBA00011903"/>
    </source>
</evidence>
<dbReference type="PANTHER" id="PTHR32309">
    <property type="entry name" value="TYROSINE-PROTEIN KINASE"/>
    <property type="match status" value="1"/>
</dbReference>
<dbReference type="AlphaFoldDB" id="A0A553C653"/>
<keyword evidence="9" id="KW-1133">Transmembrane helix</keyword>
<reference evidence="11 12" key="1">
    <citation type="submission" date="2019-07" db="EMBL/GenBank/DDBJ databases">
        <title>Novel species of Flavobacterium.</title>
        <authorList>
            <person name="Liu Q."/>
            <person name="Xin Y.-H."/>
        </authorList>
    </citation>
    <scope>NUCLEOTIDE SEQUENCE [LARGE SCALE GENOMIC DNA]</scope>
    <source>
        <strain evidence="11 12">LB3P56</strain>
    </source>
</reference>
<dbReference type="Proteomes" id="UP000318585">
    <property type="component" value="Unassembled WGS sequence"/>
</dbReference>
<comment type="similarity">
    <text evidence="1">Belongs to the CpsD/CapB family.</text>
</comment>
<evidence type="ECO:0000256" key="5">
    <source>
        <dbReference type="ARBA" id="ARBA00022777"/>
    </source>
</evidence>
<dbReference type="InterPro" id="IPR050445">
    <property type="entry name" value="Bact_polysacc_biosynth/exp"/>
</dbReference>
<dbReference type="EC" id="2.7.10.2" evidence="2"/>
<dbReference type="NCBIfam" id="TIGR01007">
    <property type="entry name" value="eps_fam"/>
    <property type="match status" value="1"/>
</dbReference>
<dbReference type="GO" id="GO:0005524">
    <property type="term" value="F:ATP binding"/>
    <property type="evidence" value="ECO:0007669"/>
    <property type="project" value="UniProtKB-KW"/>
</dbReference>
<keyword evidence="4" id="KW-0547">Nucleotide-binding</keyword>
<evidence type="ECO:0000313" key="11">
    <source>
        <dbReference type="EMBL" id="TRX15882.1"/>
    </source>
</evidence>
<dbReference type="Gene3D" id="3.40.50.300">
    <property type="entry name" value="P-loop containing nucleotide triphosphate hydrolases"/>
    <property type="match status" value="1"/>
</dbReference>
<evidence type="ECO:0000313" key="12">
    <source>
        <dbReference type="Proteomes" id="UP000318585"/>
    </source>
</evidence>
<comment type="catalytic activity">
    <reaction evidence="8">
        <text>L-tyrosyl-[protein] + ATP = O-phospho-L-tyrosyl-[protein] + ADP + H(+)</text>
        <dbReference type="Rhea" id="RHEA:10596"/>
        <dbReference type="Rhea" id="RHEA-COMP:10136"/>
        <dbReference type="Rhea" id="RHEA-COMP:20101"/>
        <dbReference type="ChEBI" id="CHEBI:15378"/>
        <dbReference type="ChEBI" id="CHEBI:30616"/>
        <dbReference type="ChEBI" id="CHEBI:46858"/>
        <dbReference type="ChEBI" id="CHEBI:61978"/>
        <dbReference type="ChEBI" id="CHEBI:456216"/>
        <dbReference type="EC" id="2.7.10.2"/>
    </reaction>
</comment>
<keyword evidence="9" id="KW-0472">Membrane</keyword>
<dbReference type="InterPro" id="IPR025669">
    <property type="entry name" value="AAA_dom"/>
</dbReference>
<dbReference type="SUPFAM" id="SSF52540">
    <property type="entry name" value="P-loop containing nucleoside triphosphate hydrolases"/>
    <property type="match status" value="1"/>
</dbReference>
<dbReference type="GO" id="GO:0004715">
    <property type="term" value="F:non-membrane spanning protein tyrosine kinase activity"/>
    <property type="evidence" value="ECO:0007669"/>
    <property type="project" value="UniProtKB-EC"/>
</dbReference>
<keyword evidence="5 11" id="KW-0418">Kinase</keyword>
<organism evidence="11 12">
    <name type="scientific">Flavobacterium franklandianum</name>
    <dbReference type="NCBI Taxonomy" id="2594430"/>
    <lineage>
        <taxon>Bacteria</taxon>
        <taxon>Pseudomonadati</taxon>
        <taxon>Bacteroidota</taxon>
        <taxon>Flavobacteriia</taxon>
        <taxon>Flavobacteriales</taxon>
        <taxon>Flavobacteriaceae</taxon>
        <taxon>Flavobacterium</taxon>
    </lineage>
</organism>
<accession>A0A553C653</accession>
<feature type="transmembrane region" description="Helical" evidence="9">
    <location>
        <begin position="25"/>
        <end position="43"/>
    </location>
</feature>
<dbReference type="EMBL" id="VJZR01000029">
    <property type="protein sequence ID" value="TRX15882.1"/>
    <property type="molecule type" value="Genomic_DNA"/>
</dbReference>
<proteinExistence type="inferred from homology"/>
<dbReference type="OrthoDB" id="9794577at2"/>
<evidence type="ECO:0000256" key="9">
    <source>
        <dbReference type="SAM" id="Phobius"/>
    </source>
</evidence>
<evidence type="ECO:0000256" key="1">
    <source>
        <dbReference type="ARBA" id="ARBA00007316"/>
    </source>
</evidence>
<feature type="transmembrane region" description="Helical" evidence="9">
    <location>
        <begin position="498"/>
        <end position="521"/>
    </location>
</feature>
<keyword evidence="12" id="KW-1185">Reference proteome</keyword>
<evidence type="ECO:0000256" key="8">
    <source>
        <dbReference type="ARBA" id="ARBA00051245"/>
    </source>
</evidence>
<evidence type="ECO:0000256" key="4">
    <source>
        <dbReference type="ARBA" id="ARBA00022741"/>
    </source>
</evidence>
<comment type="caution">
    <text evidence="11">The sequence shown here is derived from an EMBL/GenBank/DDBJ whole genome shotgun (WGS) entry which is preliminary data.</text>
</comment>
<evidence type="ECO:0000256" key="7">
    <source>
        <dbReference type="ARBA" id="ARBA00023137"/>
    </source>
</evidence>
<keyword evidence="7" id="KW-0829">Tyrosine-protein kinase</keyword>
<feature type="domain" description="AAA" evidence="10">
    <location>
        <begin position="585"/>
        <end position="713"/>
    </location>
</feature>
<dbReference type="InterPro" id="IPR005702">
    <property type="entry name" value="Wzc-like_C"/>
</dbReference>
<keyword evidence="3 11" id="KW-0808">Transferase</keyword>
<keyword evidence="9" id="KW-0812">Transmembrane</keyword>
<evidence type="ECO:0000259" key="10">
    <source>
        <dbReference type="Pfam" id="PF13614"/>
    </source>
</evidence>
<sequence length="796" mass="91164">MKDQLDFYEDEQEQNVFQNFAKYLYYWKWFVLSVLITISFTFSKLRYVNPEYKAISKIVVRDEKKGGLNSELSAFADMGLLTGMKNNVDNEIEILNSITLVEKAVESLKFTTTYFKMGSIRDIELYKTTQPFEFAIENASEVFYKTSQLFMVKILSASRFQLLNENEIILGDFNFGTPITLKEAKIKIQKLPSFNSKAIIGQLYIINFENIKKVGSIYSKVLTVEALSKTSSVVNLSISNTVPEKAEDFLNELVQIYNEEAIKDKNLISENTQDFIQKRLGVISYELGNVEVQSENFKKTNQLTDITANAGIYLKSHSEFETNLIETETQLRVLSIMIDFMKNKSKSELVPIDIVPKTTSTQTNPLIVEYNQLVLQRNRILKDGTLKNYVLSNLDEQLDELDRNIKESLAQLRSSLIVKRADLEKQDNVLQGKISNIPSQEREFRIFDRQQKIKEGVYLYLIQKREETAITLSVKEPNAKIIDAGRADMNPISPKKSILYLFALIVGIGIPFAVLFLFFMLDDKINGVEDVANKMGSIPVLAEIPFESNIRKSLSHTKEAFRALRNNTNFITPNNENKEGKVLYVSSAIKGEGKTFVSYNLAMAYAELNKKTILIGVDLRNPQLHKYLNKNLNDSKGISNYLHDPSQKWQDLILKSESNYNKAFHLDILTSGPIPPNPTLLLSSPRFETLLKELKKEYDFILIDTAPTVLVSDTLIISKFADTTLFVVRKGVTDKKLINYIFKLDKNEKLNNVGIVINCVDFSRSYGYNYGYGYGYDEVEKKLWYKKSVFRKLFSN</sequence>